<reference evidence="7 8" key="1">
    <citation type="submission" date="2016-11" db="EMBL/GenBank/DDBJ databases">
        <authorList>
            <person name="Jaros S."/>
            <person name="Januszkiewicz K."/>
            <person name="Wedrychowicz H."/>
        </authorList>
    </citation>
    <scope>NUCLEOTIDE SEQUENCE [LARGE SCALE GENOMIC DNA]</scope>
    <source>
        <strain evidence="7 8">DSM 46144</strain>
    </source>
</reference>
<dbReference type="InterPro" id="IPR036250">
    <property type="entry name" value="AcylCo_DH-like_C"/>
</dbReference>
<name>A0A1M7PI17_9ACTN</name>
<evidence type="ECO:0000256" key="3">
    <source>
        <dbReference type="ARBA" id="ARBA00022630"/>
    </source>
</evidence>
<keyword evidence="5" id="KW-0560">Oxidoreductase</keyword>
<evidence type="ECO:0000313" key="7">
    <source>
        <dbReference type="EMBL" id="SHN16808.1"/>
    </source>
</evidence>
<protein>
    <submittedName>
        <fullName evidence="7">Acyl-CoA dehydrogenase</fullName>
    </submittedName>
</protein>
<dbReference type="InterPro" id="IPR037069">
    <property type="entry name" value="AcylCoA_DH/ox_N_sf"/>
</dbReference>
<dbReference type="GO" id="GO:0050660">
    <property type="term" value="F:flavin adenine dinucleotide binding"/>
    <property type="evidence" value="ECO:0007669"/>
    <property type="project" value="InterPro"/>
</dbReference>
<dbReference type="Gene3D" id="1.10.540.10">
    <property type="entry name" value="Acyl-CoA dehydrogenase/oxidase, N-terminal domain"/>
    <property type="match status" value="1"/>
</dbReference>
<organism evidence="7 8">
    <name type="scientific">Cryptosporangium aurantiacum</name>
    <dbReference type="NCBI Taxonomy" id="134849"/>
    <lineage>
        <taxon>Bacteria</taxon>
        <taxon>Bacillati</taxon>
        <taxon>Actinomycetota</taxon>
        <taxon>Actinomycetes</taxon>
        <taxon>Cryptosporangiales</taxon>
        <taxon>Cryptosporangiaceae</taxon>
        <taxon>Cryptosporangium</taxon>
    </lineage>
</organism>
<dbReference type="GO" id="GO:0003995">
    <property type="term" value="F:acyl-CoA dehydrogenase activity"/>
    <property type="evidence" value="ECO:0007669"/>
    <property type="project" value="TreeGrafter"/>
</dbReference>
<comment type="similarity">
    <text evidence="2">Belongs to the acyl-CoA dehydrogenase family.</text>
</comment>
<dbReference type="EMBL" id="FRCS01000003">
    <property type="protein sequence ID" value="SHN16808.1"/>
    <property type="molecule type" value="Genomic_DNA"/>
</dbReference>
<keyword evidence="4" id="KW-0274">FAD</keyword>
<dbReference type="SUPFAM" id="SSF56645">
    <property type="entry name" value="Acyl-CoA dehydrogenase NM domain-like"/>
    <property type="match status" value="1"/>
</dbReference>
<comment type="cofactor">
    <cofactor evidence="1">
        <name>FAD</name>
        <dbReference type="ChEBI" id="CHEBI:57692"/>
    </cofactor>
</comment>
<evidence type="ECO:0000256" key="1">
    <source>
        <dbReference type="ARBA" id="ARBA00001974"/>
    </source>
</evidence>
<keyword evidence="8" id="KW-1185">Reference proteome</keyword>
<dbReference type="Gene3D" id="1.20.140.10">
    <property type="entry name" value="Butyryl-CoA Dehydrogenase, subunit A, domain 3"/>
    <property type="match status" value="1"/>
</dbReference>
<proteinExistence type="inferred from homology"/>
<dbReference type="SUPFAM" id="SSF47203">
    <property type="entry name" value="Acyl-CoA dehydrogenase C-terminal domain-like"/>
    <property type="match status" value="1"/>
</dbReference>
<evidence type="ECO:0000256" key="5">
    <source>
        <dbReference type="ARBA" id="ARBA00023002"/>
    </source>
</evidence>
<dbReference type="PANTHER" id="PTHR43884:SF20">
    <property type="entry name" value="ACYL-COA DEHYDROGENASE FADE28"/>
    <property type="match status" value="1"/>
</dbReference>
<sequence>MLSLTDEQVSLAEAVQGWASAHDFLAAAREHPGAPVSVRESAASAAELGLLGILLPDGGGSPADLAVVVAELGRAGANSPVGEAAAAVAAFSGDLDAGGLESGATLLVPAVGNPEQRGIEAKPDGSGGLVLTGHLASVTGAGAAHWLLVAADGEAGPALALVPASASGVTVTPRVTLDITREFSSVDLDGVVASAWTPDTGLLFDTLAAYAVMDAVGAAGALLEKSVGYVKEREQFGQVVGRFQAVKHHAATMATEWEAAYSITRAAVLALDDGDAAARAHAVSVAAAYAKPACSRIAGTAIQLHGGMGFTWEHDVHVLVRRVKTDELVLGTPRWHRERLARLLSA</sequence>
<accession>A0A1M7PI17</accession>
<evidence type="ECO:0000256" key="4">
    <source>
        <dbReference type="ARBA" id="ARBA00022827"/>
    </source>
</evidence>
<dbReference type="RefSeq" id="WP_218617466.1">
    <property type="nucleotide sequence ID" value="NZ_FRCS01000003.1"/>
</dbReference>
<dbReference type="Pfam" id="PF00441">
    <property type="entry name" value="Acyl-CoA_dh_1"/>
    <property type="match status" value="1"/>
</dbReference>
<dbReference type="Proteomes" id="UP000184440">
    <property type="component" value="Unassembled WGS sequence"/>
</dbReference>
<dbReference type="PANTHER" id="PTHR43884">
    <property type="entry name" value="ACYL-COA DEHYDROGENASE"/>
    <property type="match status" value="1"/>
</dbReference>
<evidence type="ECO:0000256" key="2">
    <source>
        <dbReference type="ARBA" id="ARBA00009347"/>
    </source>
</evidence>
<dbReference type="AlphaFoldDB" id="A0A1M7PI17"/>
<dbReference type="InterPro" id="IPR009100">
    <property type="entry name" value="AcylCoA_DH/oxidase_NM_dom_sf"/>
</dbReference>
<dbReference type="InterPro" id="IPR046373">
    <property type="entry name" value="Acyl-CoA_Oxase/DH_mid-dom_sf"/>
</dbReference>
<evidence type="ECO:0000313" key="8">
    <source>
        <dbReference type="Proteomes" id="UP000184440"/>
    </source>
</evidence>
<keyword evidence="3" id="KW-0285">Flavoprotein</keyword>
<dbReference type="InterPro" id="IPR009075">
    <property type="entry name" value="AcylCo_DH/oxidase_C"/>
</dbReference>
<evidence type="ECO:0000259" key="6">
    <source>
        <dbReference type="Pfam" id="PF00441"/>
    </source>
</evidence>
<dbReference type="STRING" id="134849.SAMN05443668_103387"/>
<gene>
    <name evidence="7" type="ORF">SAMN05443668_103387</name>
</gene>
<feature type="domain" description="Acyl-CoA dehydrogenase/oxidase C-terminal" evidence="6">
    <location>
        <begin position="212"/>
        <end position="342"/>
    </location>
</feature>
<dbReference type="Gene3D" id="2.40.110.10">
    <property type="entry name" value="Butyryl-CoA Dehydrogenase, subunit A, domain 2"/>
    <property type="match status" value="1"/>
</dbReference>